<organism evidence="1 2">
    <name type="scientific">Streblomastix strix</name>
    <dbReference type="NCBI Taxonomy" id="222440"/>
    <lineage>
        <taxon>Eukaryota</taxon>
        <taxon>Metamonada</taxon>
        <taxon>Preaxostyla</taxon>
        <taxon>Oxymonadida</taxon>
        <taxon>Streblomastigidae</taxon>
        <taxon>Streblomastix</taxon>
    </lineage>
</organism>
<evidence type="ECO:0000313" key="1">
    <source>
        <dbReference type="EMBL" id="KAA6374317.1"/>
    </source>
</evidence>
<proteinExistence type="predicted"/>
<feature type="non-terminal residue" evidence="1">
    <location>
        <position position="1"/>
    </location>
</feature>
<gene>
    <name evidence="1" type="ORF">EZS28_030154</name>
</gene>
<dbReference type="Proteomes" id="UP000324800">
    <property type="component" value="Unassembled WGS sequence"/>
</dbReference>
<comment type="caution">
    <text evidence="1">The sequence shown here is derived from an EMBL/GenBank/DDBJ whole genome shotgun (WGS) entry which is preliminary data.</text>
</comment>
<evidence type="ECO:0000313" key="2">
    <source>
        <dbReference type="Proteomes" id="UP000324800"/>
    </source>
</evidence>
<accession>A0A5J4UVG8</accession>
<protein>
    <submittedName>
        <fullName evidence="1">Uncharacterized protein</fullName>
    </submittedName>
</protein>
<dbReference type="AlphaFoldDB" id="A0A5J4UVG8"/>
<sequence>KLREYDGQKGVMDFGVKIGRRFVHGDPNLYLFHK</sequence>
<reference evidence="1 2" key="1">
    <citation type="submission" date="2019-03" db="EMBL/GenBank/DDBJ databases">
        <title>Single cell metagenomics reveals metabolic interactions within the superorganism composed of flagellate Streblomastix strix and complex community of Bacteroidetes bacteria on its surface.</title>
        <authorList>
            <person name="Treitli S.C."/>
            <person name="Kolisko M."/>
            <person name="Husnik F."/>
            <person name="Keeling P."/>
            <person name="Hampl V."/>
        </authorList>
    </citation>
    <scope>NUCLEOTIDE SEQUENCE [LARGE SCALE GENOMIC DNA]</scope>
    <source>
        <strain evidence="1">ST1C</strain>
    </source>
</reference>
<name>A0A5J4UVG8_9EUKA</name>
<dbReference type="EMBL" id="SNRW01012067">
    <property type="protein sequence ID" value="KAA6374317.1"/>
    <property type="molecule type" value="Genomic_DNA"/>
</dbReference>